<dbReference type="GO" id="GO:0016324">
    <property type="term" value="C:apical plasma membrane"/>
    <property type="evidence" value="ECO:0007669"/>
    <property type="project" value="UniProtKB-SubCell"/>
</dbReference>
<keyword evidence="6" id="KW-0963">Cytoplasm</keyword>
<evidence type="ECO:0000259" key="15">
    <source>
        <dbReference type="PROSITE" id="PS50865"/>
    </source>
</evidence>
<dbReference type="OrthoDB" id="432970at2759"/>
<evidence type="ECO:0000313" key="17">
    <source>
        <dbReference type="RefSeq" id="XP_035678043.1"/>
    </source>
</evidence>
<accession>A0A9J7L886</accession>
<keyword evidence="9" id="KW-0862">Zinc</keyword>
<protein>
    <recommendedName>
        <fullName evidence="4">Zinc finger MYND domain-containing protein 10</fullName>
    </recommendedName>
</protein>
<keyword evidence="5" id="KW-1003">Cell membrane</keyword>
<dbReference type="Pfam" id="PF01753">
    <property type="entry name" value="zf-MYND"/>
    <property type="match status" value="1"/>
</dbReference>
<dbReference type="SUPFAM" id="SSF144232">
    <property type="entry name" value="HIT/MYND zinc finger-like"/>
    <property type="match status" value="1"/>
</dbReference>
<dbReference type="GO" id="GO:0120293">
    <property type="term" value="C:dynein axonemal particle"/>
    <property type="evidence" value="ECO:0007669"/>
    <property type="project" value="UniProtKB-SubCell"/>
</dbReference>
<feature type="domain" description="MYND-type" evidence="15">
    <location>
        <begin position="404"/>
        <end position="440"/>
    </location>
</feature>
<dbReference type="KEGG" id="bfo:118416877"/>
<evidence type="ECO:0000256" key="7">
    <source>
        <dbReference type="ARBA" id="ARBA00022723"/>
    </source>
</evidence>
<evidence type="ECO:0000256" key="8">
    <source>
        <dbReference type="ARBA" id="ARBA00022771"/>
    </source>
</evidence>
<evidence type="ECO:0000256" key="9">
    <source>
        <dbReference type="ARBA" id="ARBA00022833"/>
    </source>
</evidence>
<proteinExistence type="inferred from homology"/>
<comment type="function">
    <text evidence="13">Plays a role in axonemal structure organization and motility. Involved in axonemal pre-assembly of inner and outer dynein arms (IDA and ODA, respectively) for proper axoneme building for cilia motility. May act by indirectly regulating transcription of dynein proteins.</text>
</comment>
<dbReference type="GO" id="GO:0036159">
    <property type="term" value="P:inner dynein arm assembly"/>
    <property type="evidence" value="ECO:0000318"/>
    <property type="project" value="GO_Central"/>
</dbReference>
<dbReference type="PROSITE" id="PS50865">
    <property type="entry name" value="ZF_MYND_2"/>
    <property type="match status" value="1"/>
</dbReference>
<evidence type="ECO:0000313" key="16">
    <source>
        <dbReference type="Proteomes" id="UP000001554"/>
    </source>
</evidence>
<dbReference type="GO" id="GO:0008270">
    <property type="term" value="F:zinc ion binding"/>
    <property type="evidence" value="ECO:0007669"/>
    <property type="project" value="UniProtKB-KW"/>
</dbReference>
<dbReference type="PANTHER" id="PTHR13244">
    <property type="entry name" value="ZINC FINGER MYND DOMAIN CONTAINING PROTEIN 10"/>
    <property type="match status" value="1"/>
</dbReference>
<dbReference type="InterPro" id="IPR052298">
    <property type="entry name" value="ZMYND10"/>
</dbReference>
<evidence type="ECO:0000256" key="13">
    <source>
        <dbReference type="ARBA" id="ARBA00045527"/>
    </source>
</evidence>
<dbReference type="PROSITE" id="PS01360">
    <property type="entry name" value="ZF_MYND_1"/>
    <property type="match status" value="1"/>
</dbReference>
<dbReference type="GO" id="GO:0044458">
    <property type="term" value="P:motile cilium assembly"/>
    <property type="evidence" value="ECO:0000318"/>
    <property type="project" value="GO_Central"/>
</dbReference>
<evidence type="ECO:0000256" key="2">
    <source>
        <dbReference type="ARBA" id="ARBA00004300"/>
    </source>
</evidence>
<dbReference type="GO" id="GO:0005737">
    <property type="term" value="C:cytoplasm"/>
    <property type="evidence" value="ECO:0000318"/>
    <property type="project" value="GO_Central"/>
</dbReference>
<dbReference type="PANTHER" id="PTHR13244:SF7">
    <property type="entry name" value="ZINC FINGER MYND DOMAIN-CONTAINING PROTEIN 10"/>
    <property type="match status" value="1"/>
</dbReference>
<evidence type="ECO:0000256" key="10">
    <source>
        <dbReference type="ARBA" id="ARBA00023136"/>
    </source>
</evidence>
<reference evidence="17" key="3">
    <citation type="submission" date="2025-08" db="UniProtKB">
        <authorList>
            <consortium name="RefSeq"/>
        </authorList>
    </citation>
    <scope>IDENTIFICATION</scope>
</reference>
<keyword evidence="16" id="KW-1185">Reference proteome</keyword>
<name>A0A9J7L886_BRAFL</name>
<dbReference type="GO" id="GO:0034451">
    <property type="term" value="C:centriolar satellite"/>
    <property type="evidence" value="ECO:0000318"/>
    <property type="project" value="GO_Central"/>
</dbReference>
<evidence type="ECO:0000256" key="11">
    <source>
        <dbReference type="ARBA" id="ARBA00023212"/>
    </source>
</evidence>
<evidence type="ECO:0000256" key="5">
    <source>
        <dbReference type="ARBA" id="ARBA00022475"/>
    </source>
</evidence>
<dbReference type="FunFam" id="6.10.140.2220:FF:000009">
    <property type="entry name" value="Zinc finger MYND domain-containing protein 10"/>
    <property type="match status" value="1"/>
</dbReference>
<dbReference type="RefSeq" id="XP_035678043.1">
    <property type="nucleotide sequence ID" value="XM_035822150.1"/>
</dbReference>
<comment type="subcellular location">
    <subcellularLocation>
        <location evidence="1">Apical cell membrane</location>
    </subcellularLocation>
    <subcellularLocation>
        <location evidence="2">Cytoplasm</location>
        <location evidence="2">Cytoskeleton</location>
        <location evidence="2">Microtubule organizing center</location>
        <location evidence="2">Centrosome</location>
    </subcellularLocation>
    <subcellularLocation>
        <location evidence="12">Dynein axonemal particle</location>
    </subcellularLocation>
</comment>
<sequence length="451" mass="52730">MQAEQAARVLMPVEAEAYVEALETLTIKDIGTDRWLKQHEYIEKLNMQAIISASTNEDEFVKEFLVSYDKIPVLIHELLAVEVWTQKIFSLLVRMDFQPSSTIPVYTVLYHEATIINLLETIMYHKDTCESAEDTMLDLLDYCYRKIVDLIARSPDHEETEDVETAPNIREFVEHPTTFEDLKKQQRALDFDVAVKAVTILRYITDHLDSLPLSTTHRLLNTHNIPILLVQLIENCPWTREGNGRLRKYVDGRWQEVPPEDRMRLTKIEGQVWIALYNVLMGPSCQQKYEYNDYNKNQVLKVRGYLHEVLLDQFPHLAELQRYLEHLSMMEAPPARKDLVLEQVPEVRERILQENKGKWEALAKHQVRTVFNPSTEQLKELSKRWAVTYNLDLLESMLVDPPKCAVCGQPASKRCSRCQNEWYCRRECQVNHWYKHKKACDLMAAPKSAQS</sequence>
<dbReference type="AlphaFoldDB" id="A0A9J7L886"/>
<gene>
    <name evidence="17" type="primary">LOC118416877</name>
</gene>
<keyword evidence="11" id="KW-0206">Cytoskeleton</keyword>
<evidence type="ECO:0000256" key="12">
    <source>
        <dbReference type="ARBA" id="ARBA00024190"/>
    </source>
</evidence>
<keyword evidence="10" id="KW-0472">Membrane</keyword>
<organism evidence="16 17">
    <name type="scientific">Branchiostoma floridae</name>
    <name type="common">Florida lancelet</name>
    <name type="synonym">Amphioxus</name>
    <dbReference type="NCBI Taxonomy" id="7739"/>
    <lineage>
        <taxon>Eukaryota</taxon>
        <taxon>Metazoa</taxon>
        <taxon>Chordata</taxon>
        <taxon>Cephalochordata</taxon>
        <taxon>Leptocardii</taxon>
        <taxon>Amphioxiformes</taxon>
        <taxon>Branchiostomatidae</taxon>
        <taxon>Branchiostoma</taxon>
    </lineage>
</organism>
<dbReference type="Gene3D" id="6.10.140.2220">
    <property type="match status" value="1"/>
</dbReference>
<dbReference type="GeneID" id="118416877"/>
<evidence type="ECO:0000256" key="6">
    <source>
        <dbReference type="ARBA" id="ARBA00022490"/>
    </source>
</evidence>
<evidence type="ECO:0000256" key="1">
    <source>
        <dbReference type="ARBA" id="ARBA00004221"/>
    </source>
</evidence>
<keyword evidence="7" id="KW-0479">Metal-binding</keyword>
<reference evidence="16" key="2">
    <citation type="journal article" date="2020" name="Nat. Ecol. Evol.">
        <title>Deeply conserved synteny resolves early events in vertebrate evolution.</title>
        <authorList>
            <person name="Simakov O."/>
            <person name="Marletaz F."/>
            <person name="Yue J.X."/>
            <person name="O'Connell B."/>
            <person name="Jenkins J."/>
            <person name="Brandt A."/>
            <person name="Calef R."/>
            <person name="Tung C.H."/>
            <person name="Huang T.K."/>
            <person name="Schmutz J."/>
            <person name="Satoh N."/>
            <person name="Yu J.K."/>
            <person name="Putnam N.H."/>
            <person name="Green R.E."/>
            <person name="Rokhsar D.S."/>
        </authorList>
    </citation>
    <scope>NUCLEOTIDE SEQUENCE [LARGE SCALE GENOMIC DNA]</scope>
    <source>
        <strain evidence="16">S238N-H82</strain>
    </source>
</reference>
<dbReference type="GO" id="GO:0036158">
    <property type="term" value="P:outer dynein arm assembly"/>
    <property type="evidence" value="ECO:0000318"/>
    <property type="project" value="GO_Central"/>
</dbReference>
<keyword evidence="8 14" id="KW-0863">Zinc-finger</keyword>
<dbReference type="InterPro" id="IPR002893">
    <property type="entry name" value="Znf_MYND"/>
</dbReference>
<evidence type="ECO:0000256" key="14">
    <source>
        <dbReference type="PROSITE-ProRule" id="PRU00134"/>
    </source>
</evidence>
<evidence type="ECO:0000256" key="3">
    <source>
        <dbReference type="ARBA" id="ARBA00005373"/>
    </source>
</evidence>
<reference evidence="17" key="1">
    <citation type="journal article" date="2016" name="Genome Biol. Evol.">
        <title>Conserved non-coding elements in the most distant genera of cephalochordates: the Goldilocks principle.</title>
        <authorList>
            <person name="Yue J.X."/>
            <person name="Kozmikova I."/>
            <person name="Ono H."/>
            <person name="Nossa C.W."/>
            <person name="Kozmik Z."/>
            <person name="Putnam N.H."/>
            <person name="Yu J.K."/>
            <person name="Holland L.Z."/>
        </authorList>
    </citation>
    <scope>NUCLEOTIDE SEQUENCE</scope>
</reference>
<dbReference type="Proteomes" id="UP000001554">
    <property type="component" value="Chromosome 5"/>
</dbReference>
<comment type="similarity">
    <text evidence="3">Belongs to the ZMYND10 family.</text>
</comment>
<evidence type="ECO:0000256" key="4">
    <source>
        <dbReference type="ARBA" id="ARBA00016317"/>
    </source>
</evidence>
<dbReference type="OMA" id="LIHEAYC"/>